<evidence type="ECO:0000313" key="9">
    <source>
        <dbReference type="EMBL" id="KAK4776097.1"/>
    </source>
</evidence>
<comment type="caution">
    <text evidence="9">The sequence shown here is derived from an EMBL/GenBank/DDBJ whole genome shotgun (WGS) entry which is preliminary data.</text>
</comment>
<organism evidence="9 10">
    <name type="scientific">Trapa incisa</name>
    <dbReference type="NCBI Taxonomy" id="236973"/>
    <lineage>
        <taxon>Eukaryota</taxon>
        <taxon>Viridiplantae</taxon>
        <taxon>Streptophyta</taxon>
        <taxon>Embryophyta</taxon>
        <taxon>Tracheophyta</taxon>
        <taxon>Spermatophyta</taxon>
        <taxon>Magnoliopsida</taxon>
        <taxon>eudicotyledons</taxon>
        <taxon>Gunneridae</taxon>
        <taxon>Pentapetalae</taxon>
        <taxon>rosids</taxon>
        <taxon>malvids</taxon>
        <taxon>Myrtales</taxon>
        <taxon>Lythraceae</taxon>
        <taxon>Trapa</taxon>
    </lineage>
</organism>
<dbReference type="AlphaFoldDB" id="A0AAN7KYV1"/>
<dbReference type="EMBL" id="JAXIOK010000003">
    <property type="protein sequence ID" value="KAK4776097.1"/>
    <property type="molecule type" value="Genomic_DNA"/>
</dbReference>
<keyword evidence="4" id="KW-0238">DNA-binding</keyword>
<feature type="domain" description="Myb-like" evidence="7">
    <location>
        <begin position="9"/>
        <end position="62"/>
    </location>
</feature>
<dbReference type="PROSITE" id="PS50090">
    <property type="entry name" value="MYB_LIKE"/>
    <property type="match status" value="2"/>
</dbReference>
<evidence type="ECO:0000256" key="5">
    <source>
        <dbReference type="ARBA" id="ARBA00023163"/>
    </source>
</evidence>
<dbReference type="Gene3D" id="1.10.10.60">
    <property type="entry name" value="Homeodomain-like"/>
    <property type="match status" value="2"/>
</dbReference>
<feature type="domain" description="HTH myb-type" evidence="8">
    <location>
        <begin position="63"/>
        <end position="117"/>
    </location>
</feature>
<keyword evidence="3" id="KW-0805">Transcription regulation</keyword>
<name>A0AAN7KYV1_9MYRT</name>
<dbReference type="CDD" id="cd00167">
    <property type="entry name" value="SANT"/>
    <property type="match status" value="2"/>
</dbReference>
<sequence>MGRAPCCDKASVKRGPWSPEEDAKLKDYMEIHGTGGNWITLPRKAGLKRCGKSCRLRWLNYLRPDIKHGEFSDDEDRIICTLFANIGSRWSIIAAQLPGRTDNDIKNYWNTKLKKKLTMHISANNGQRMSSSSEQHLLFNHSSPAIPPARSVLRSPNSDHFYKLTPFSSTSSSTSVTNPPFTGHEAASCTTSDVSSSMDLDRIHPHQQQMPINDLQGFSPPYNRESEIFSGDQKIANYRVGIPMDRYGIEEISQLISGSSPYSNVATLDNNNSSYNSMIRELISSSSYHSNAATSGNNDCSYNSFLFGGVENSSIMTSHSPNLDTGADEGFLYYNY</sequence>
<dbReference type="PROSITE" id="PS51294">
    <property type="entry name" value="HTH_MYB"/>
    <property type="match status" value="2"/>
</dbReference>
<feature type="domain" description="Myb-like" evidence="7">
    <location>
        <begin position="63"/>
        <end position="113"/>
    </location>
</feature>
<evidence type="ECO:0000256" key="6">
    <source>
        <dbReference type="ARBA" id="ARBA00023242"/>
    </source>
</evidence>
<feature type="domain" description="HTH myb-type" evidence="8">
    <location>
        <begin position="9"/>
        <end position="62"/>
    </location>
</feature>
<accession>A0AAN7KYV1</accession>
<evidence type="ECO:0000256" key="3">
    <source>
        <dbReference type="ARBA" id="ARBA00023015"/>
    </source>
</evidence>
<keyword evidence="10" id="KW-1185">Reference proteome</keyword>
<dbReference type="Proteomes" id="UP001345219">
    <property type="component" value="Chromosome 18"/>
</dbReference>
<dbReference type="InterPro" id="IPR001005">
    <property type="entry name" value="SANT/Myb"/>
</dbReference>
<dbReference type="InterPro" id="IPR009057">
    <property type="entry name" value="Homeodomain-like_sf"/>
</dbReference>
<dbReference type="PANTHER" id="PTHR48000:SF67">
    <property type="entry name" value="MYB-LIKE DNA-BINDING DOMAIN CONTAINING PROTEIN, EXPRESSED"/>
    <property type="match status" value="1"/>
</dbReference>
<dbReference type="FunFam" id="1.10.10.60:FF:000015">
    <property type="entry name" value="Transcription factor RAX3"/>
    <property type="match status" value="1"/>
</dbReference>
<comment type="subcellular location">
    <subcellularLocation>
        <location evidence="1">Nucleus</location>
    </subcellularLocation>
</comment>
<dbReference type="GO" id="GO:0003677">
    <property type="term" value="F:DNA binding"/>
    <property type="evidence" value="ECO:0007669"/>
    <property type="project" value="UniProtKB-KW"/>
</dbReference>
<keyword evidence="6" id="KW-0539">Nucleus</keyword>
<dbReference type="Pfam" id="PF00249">
    <property type="entry name" value="Myb_DNA-binding"/>
    <property type="match status" value="2"/>
</dbReference>
<reference evidence="9 10" key="1">
    <citation type="journal article" date="2023" name="Hortic Res">
        <title>Pangenome of water caltrop reveals structural variations and asymmetric subgenome divergence after allopolyploidization.</title>
        <authorList>
            <person name="Zhang X."/>
            <person name="Chen Y."/>
            <person name="Wang L."/>
            <person name="Yuan Y."/>
            <person name="Fang M."/>
            <person name="Shi L."/>
            <person name="Lu R."/>
            <person name="Comes H.P."/>
            <person name="Ma Y."/>
            <person name="Chen Y."/>
            <person name="Huang G."/>
            <person name="Zhou Y."/>
            <person name="Zheng Z."/>
            <person name="Qiu Y."/>
        </authorList>
    </citation>
    <scope>NUCLEOTIDE SEQUENCE [LARGE SCALE GENOMIC DNA]</scope>
    <source>
        <tissue evidence="9">Roots</tissue>
    </source>
</reference>
<dbReference type="SMART" id="SM00717">
    <property type="entry name" value="SANT"/>
    <property type="match status" value="2"/>
</dbReference>
<evidence type="ECO:0000256" key="2">
    <source>
        <dbReference type="ARBA" id="ARBA00022737"/>
    </source>
</evidence>
<evidence type="ECO:0000256" key="4">
    <source>
        <dbReference type="ARBA" id="ARBA00023125"/>
    </source>
</evidence>
<dbReference type="PANTHER" id="PTHR48000">
    <property type="entry name" value="OS09G0431300 PROTEIN"/>
    <property type="match status" value="1"/>
</dbReference>
<evidence type="ECO:0000259" key="8">
    <source>
        <dbReference type="PROSITE" id="PS51294"/>
    </source>
</evidence>
<evidence type="ECO:0000313" key="10">
    <source>
        <dbReference type="Proteomes" id="UP001345219"/>
    </source>
</evidence>
<evidence type="ECO:0000256" key="1">
    <source>
        <dbReference type="ARBA" id="ARBA00004123"/>
    </source>
</evidence>
<evidence type="ECO:0000259" key="7">
    <source>
        <dbReference type="PROSITE" id="PS50090"/>
    </source>
</evidence>
<dbReference type="SUPFAM" id="SSF46689">
    <property type="entry name" value="Homeodomain-like"/>
    <property type="match status" value="1"/>
</dbReference>
<protein>
    <submittedName>
        <fullName evidence="9">Uncharacterized protein</fullName>
    </submittedName>
</protein>
<dbReference type="InterPro" id="IPR017930">
    <property type="entry name" value="Myb_dom"/>
</dbReference>
<keyword evidence="5" id="KW-0804">Transcription</keyword>
<keyword evidence="2" id="KW-0677">Repeat</keyword>
<proteinExistence type="predicted"/>
<dbReference type="GO" id="GO:0005634">
    <property type="term" value="C:nucleus"/>
    <property type="evidence" value="ECO:0007669"/>
    <property type="project" value="UniProtKB-SubCell"/>
</dbReference>
<gene>
    <name evidence="9" type="ORF">SAY87_024058</name>
</gene>